<dbReference type="EMBL" id="JADGJW010000007">
    <property type="protein sequence ID" value="KAJ3228021.1"/>
    <property type="molecule type" value="Genomic_DNA"/>
</dbReference>
<protein>
    <submittedName>
        <fullName evidence="1">Uncharacterized protein</fullName>
    </submittedName>
</protein>
<organism evidence="1 2">
    <name type="scientific">Clydaea vesicula</name>
    <dbReference type="NCBI Taxonomy" id="447962"/>
    <lineage>
        <taxon>Eukaryota</taxon>
        <taxon>Fungi</taxon>
        <taxon>Fungi incertae sedis</taxon>
        <taxon>Chytridiomycota</taxon>
        <taxon>Chytridiomycota incertae sedis</taxon>
        <taxon>Chytridiomycetes</taxon>
        <taxon>Lobulomycetales</taxon>
        <taxon>Lobulomycetaceae</taxon>
        <taxon>Clydaea</taxon>
    </lineage>
</organism>
<name>A0AAD5Y432_9FUNG</name>
<dbReference type="AlphaFoldDB" id="A0AAD5Y432"/>
<dbReference type="Proteomes" id="UP001211065">
    <property type="component" value="Unassembled WGS sequence"/>
</dbReference>
<gene>
    <name evidence="1" type="ORF">HK099_007302</name>
</gene>
<keyword evidence="2" id="KW-1185">Reference proteome</keyword>
<accession>A0AAD5Y432</accession>
<comment type="caution">
    <text evidence="1">The sequence shown here is derived from an EMBL/GenBank/DDBJ whole genome shotgun (WGS) entry which is preliminary data.</text>
</comment>
<sequence length="218" mass="25329">MFTLYQSQQDLLNSSNPNNNKPYISLRRFAQEDPISKLHLLISHLNFNYNSVSDFITKDGLILYKNNKNCLHTETEHPGRGPIPLSRVNANANRNAFVLQHRPEDLLPTVYHDTYEDELEVEDGFEEGEEESSDADMVGESAFALAPRDYLEDIRKIEYEKMNVNSKREIEEFYFEAVEFARNKGYYQDLENIDSNVNVTYNAMDTEDHARISFDVGR</sequence>
<proteinExistence type="predicted"/>
<reference evidence="1" key="1">
    <citation type="submission" date="2020-05" db="EMBL/GenBank/DDBJ databases">
        <title>Phylogenomic resolution of chytrid fungi.</title>
        <authorList>
            <person name="Stajich J.E."/>
            <person name="Amses K."/>
            <person name="Simmons R."/>
            <person name="Seto K."/>
            <person name="Myers J."/>
            <person name="Bonds A."/>
            <person name="Quandt C.A."/>
            <person name="Barry K."/>
            <person name="Liu P."/>
            <person name="Grigoriev I."/>
            <person name="Longcore J.E."/>
            <person name="James T.Y."/>
        </authorList>
    </citation>
    <scope>NUCLEOTIDE SEQUENCE</scope>
    <source>
        <strain evidence="1">JEL0476</strain>
    </source>
</reference>
<evidence type="ECO:0000313" key="2">
    <source>
        <dbReference type="Proteomes" id="UP001211065"/>
    </source>
</evidence>
<evidence type="ECO:0000313" key="1">
    <source>
        <dbReference type="EMBL" id="KAJ3228021.1"/>
    </source>
</evidence>